<reference evidence="3 4" key="1">
    <citation type="submission" date="2016-02" db="EMBL/GenBank/DDBJ databases">
        <title>Band-tailed pigeon sequencing and assembly.</title>
        <authorList>
            <person name="Soares A.E."/>
            <person name="Novak B.J."/>
            <person name="Rice E.S."/>
            <person name="O'Connell B."/>
            <person name="Chang D."/>
            <person name="Weber S."/>
            <person name="Shapiro B."/>
        </authorList>
    </citation>
    <scope>NUCLEOTIDE SEQUENCE [LARGE SCALE GENOMIC DNA]</scope>
    <source>
        <strain evidence="3">BTP2013</strain>
        <tissue evidence="3">Blood</tissue>
    </source>
</reference>
<evidence type="ECO:0000313" key="3">
    <source>
        <dbReference type="EMBL" id="OPJ83418.1"/>
    </source>
</evidence>
<keyword evidence="1" id="KW-0175">Coiled coil</keyword>
<dbReference type="EMBL" id="LSYS01003169">
    <property type="protein sequence ID" value="OPJ83418.1"/>
    <property type="molecule type" value="Genomic_DNA"/>
</dbReference>
<evidence type="ECO:0000313" key="4">
    <source>
        <dbReference type="Proteomes" id="UP000190648"/>
    </source>
</evidence>
<feature type="compositionally biased region" description="Polar residues" evidence="2">
    <location>
        <begin position="1"/>
        <end position="12"/>
    </location>
</feature>
<feature type="coiled-coil region" evidence="1">
    <location>
        <begin position="120"/>
        <end position="147"/>
    </location>
</feature>
<evidence type="ECO:0000256" key="2">
    <source>
        <dbReference type="SAM" id="MobiDB-lite"/>
    </source>
</evidence>
<proteinExistence type="predicted"/>
<evidence type="ECO:0000256" key="1">
    <source>
        <dbReference type="SAM" id="Coils"/>
    </source>
</evidence>
<name>A0A1V4KG58_PATFA</name>
<dbReference type="AlphaFoldDB" id="A0A1V4KG58"/>
<dbReference type="Proteomes" id="UP000190648">
    <property type="component" value="Unassembled WGS sequence"/>
</dbReference>
<feature type="coiled-coil region" evidence="1">
    <location>
        <begin position="321"/>
        <end position="369"/>
    </location>
</feature>
<gene>
    <name evidence="3" type="ORF">AV530_006314</name>
</gene>
<dbReference type="PANTHER" id="PTHR35088:SF1">
    <property type="entry name" value="COILED-COIL DOMAIN-CONTAINING PROTEIN 178"/>
    <property type="match status" value="1"/>
</dbReference>
<comment type="caution">
    <text evidence="3">The sequence shown here is derived from an EMBL/GenBank/DDBJ whole genome shotgun (WGS) entry which is preliminary data.</text>
</comment>
<protein>
    <submittedName>
        <fullName evidence="3">Coiled-coil domain-containing protein 178</fullName>
    </submittedName>
</protein>
<dbReference type="PANTHER" id="PTHR35088">
    <property type="entry name" value="COILED-COIL DOMAIN-CONTAINING PROTEIN 178"/>
    <property type="match status" value="1"/>
</dbReference>
<organism evidence="3 4">
    <name type="scientific">Patagioenas fasciata monilis</name>
    <dbReference type="NCBI Taxonomy" id="372326"/>
    <lineage>
        <taxon>Eukaryota</taxon>
        <taxon>Metazoa</taxon>
        <taxon>Chordata</taxon>
        <taxon>Craniata</taxon>
        <taxon>Vertebrata</taxon>
        <taxon>Euteleostomi</taxon>
        <taxon>Archelosauria</taxon>
        <taxon>Archosauria</taxon>
        <taxon>Dinosauria</taxon>
        <taxon>Saurischia</taxon>
        <taxon>Theropoda</taxon>
        <taxon>Coelurosauria</taxon>
        <taxon>Aves</taxon>
        <taxon>Neognathae</taxon>
        <taxon>Neoaves</taxon>
        <taxon>Columbimorphae</taxon>
        <taxon>Columbiformes</taxon>
        <taxon>Columbidae</taxon>
        <taxon>Patagioenas</taxon>
    </lineage>
</organism>
<dbReference type="InterPro" id="IPR038826">
    <property type="entry name" value="CCDC178"/>
</dbReference>
<feature type="coiled-coil region" evidence="1">
    <location>
        <begin position="402"/>
        <end position="436"/>
    </location>
</feature>
<accession>A0A1V4KG58</accession>
<feature type="compositionally biased region" description="Basic and acidic residues" evidence="2">
    <location>
        <begin position="13"/>
        <end position="22"/>
    </location>
</feature>
<feature type="coiled-coil region" evidence="1">
    <location>
        <begin position="645"/>
        <end position="697"/>
    </location>
</feature>
<dbReference type="OrthoDB" id="10010556at2759"/>
<feature type="region of interest" description="Disordered" evidence="2">
    <location>
        <begin position="1"/>
        <end position="22"/>
    </location>
</feature>
<keyword evidence="4" id="KW-1185">Reference proteome</keyword>
<feature type="coiled-coil region" evidence="1">
    <location>
        <begin position="497"/>
        <end position="588"/>
    </location>
</feature>
<sequence>MFGTQSFPCSSKDSNEPSQEKNEWIIPRHRSCAFVNTPLPCVNKVIHHIQELELKMEKFLQQYAYVFKEEKTPRMTKRVSVESVEDVWLSLSTKLDFKEADVSCEDGKTLTLKQETAALLLEVTELIKRLEADREEAEKALELEKQRGKKLAMKIDSMSLWRLQQLPAAVQKEYEMCMQDILELQWHLDCKSCQLRQVQNKILNTETVNRRIQDDIDFMKKYSPLLEKKLNLEEAAVKDVLLTYEKKSKIYSDLCCELMDIQKTIKRTEEESEEKIKSMYEKIENDEMLFSQYKWIHFVCISIRNELKHSVFTWTEYCMKLKETEEKIIKDEKHLEELVKQKAEIQEDAKRWNSKVNNLNNKLAAQGNESRKISDAYSEVVKAVEELKSTRERDLQTIKRKLLNISESLNILKHENEELERENEEFLNKFRHSSRKQEMYQSEIKTACKSMCKIEEEIERLSEDLYNAALSYSEKNTKYLDLKKNKTKEEVSFKDRIQAIYDDLEEKQKENLKKREEEMKRIEQIERQVADLETKLKRNKDILKEKSEKFSCLDQRLQELDKQQKQREQQLEQKRKIMQQQLNDIQEKYSFASSQIAENFQTTENFKNELKELNELWNLKQIQMENTEKYFPDLRKNLSDVMFKQQNVQMVFNHLQDELAEYEKRLKQEEETYGELLQIRKKDLKDSEATLDQLIKENLWLAQEYQIIQNYYFNIKEDLIELYGKKIRVETAVRDHQQLRALQRRLRGARAARRRRRGRSIQAGLARLQAASQENAQKILAVQGELSKAIQHITAFLCSLTDGSPTIDNDANNQCISDADIKDKKSHTVQITV</sequence>